<dbReference type="InterPro" id="IPR043502">
    <property type="entry name" value="DNA/RNA_pol_sf"/>
</dbReference>
<evidence type="ECO:0000313" key="3">
    <source>
        <dbReference type="Proteomes" id="UP000694409"/>
    </source>
</evidence>
<protein>
    <submittedName>
        <fullName evidence="2">Uncharacterized protein</fullName>
    </submittedName>
</protein>
<dbReference type="InterPro" id="IPR043128">
    <property type="entry name" value="Rev_trsase/Diguanyl_cyclase"/>
</dbReference>
<keyword evidence="3" id="KW-1185">Reference proteome</keyword>
<dbReference type="GeneTree" id="ENSGT00960000189673"/>
<organism evidence="2 3">
    <name type="scientific">Serinus canaria</name>
    <name type="common">Island canary</name>
    <name type="synonym">Fringilla canaria</name>
    <dbReference type="NCBI Taxonomy" id="9135"/>
    <lineage>
        <taxon>Eukaryota</taxon>
        <taxon>Metazoa</taxon>
        <taxon>Chordata</taxon>
        <taxon>Craniata</taxon>
        <taxon>Vertebrata</taxon>
        <taxon>Euteleostomi</taxon>
        <taxon>Archelosauria</taxon>
        <taxon>Archosauria</taxon>
        <taxon>Dinosauria</taxon>
        <taxon>Saurischia</taxon>
        <taxon>Theropoda</taxon>
        <taxon>Coelurosauria</taxon>
        <taxon>Aves</taxon>
        <taxon>Neognathae</taxon>
        <taxon>Neoaves</taxon>
        <taxon>Telluraves</taxon>
        <taxon>Australaves</taxon>
        <taxon>Passeriformes</taxon>
        <taxon>Passeroidea</taxon>
        <taxon>Fringillidae</taxon>
        <taxon>Carduelinae</taxon>
        <taxon>Serinus</taxon>
    </lineage>
</organism>
<dbReference type="PANTHER" id="PTHR33064">
    <property type="entry name" value="POL PROTEIN"/>
    <property type="match status" value="1"/>
</dbReference>
<dbReference type="PANTHER" id="PTHR33064:SF29">
    <property type="entry name" value="PEPTIDASE A2 DOMAIN-CONTAINING PROTEIN-RELATED"/>
    <property type="match status" value="1"/>
</dbReference>
<sequence length="366" mass="40815">MRAGIFQTSEIIELTGPNGQKSSVPFTGPIPFEIGAAKGSEQFGKIEMKGKPGILAISTLTKMGVVVDLANQALLRCPQIDLPVIPASHRVMSVKAPEILVHPEWEPRVKRVTEQFPQVWARSKLDCGQTDAAVSIKGPDPPPQLQPWYPAEAEDSLWDTVKTLLDQGMLVEQKSSNNAPVWPLRKADGKTWKLTVDFSTLNQVTPMQTSTVVRYPNIMAAISRGSEWFSVLSLTSPSFAIPLHPESWHKFAFTIRGRQFAFTRVPPGFHSAPAICHARVVRMWEQVSHRESVLSCVGDILIHTRTKEKNLEVLPRMLSLEGKRRKCNTCAWKSTPGRQQGGEQPQRLGKMVKDEKNRRPCSHHGL</sequence>
<dbReference type="OMA" id="IYCTPDG"/>
<dbReference type="Gene3D" id="3.30.70.270">
    <property type="match status" value="1"/>
</dbReference>
<dbReference type="SUPFAM" id="SSF56672">
    <property type="entry name" value="DNA/RNA polymerases"/>
    <property type="match status" value="1"/>
</dbReference>
<dbReference type="Proteomes" id="UP000694409">
    <property type="component" value="Unassembled WGS sequence"/>
</dbReference>
<reference evidence="2" key="1">
    <citation type="submission" date="2025-08" db="UniProtKB">
        <authorList>
            <consortium name="Ensembl"/>
        </authorList>
    </citation>
    <scope>IDENTIFICATION</scope>
</reference>
<dbReference type="Gene3D" id="3.10.10.10">
    <property type="entry name" value="HIV Type 1 Reverse Transcriptase, subunit A, domain 1"/>
    <property type="match status" value="1"/>
</dbReference>
<accession>A0A8C9NP14</accession>
<evidence type="ECO:0000313" key="2">
    <source>
        <dbReference type="Ensembl" id="ENSSCAP00000020486.1"/>
    </source>
</evidence>
<dbReference type="Ensembl" id="ENSSCAT00000022865.1">
    <property type="protein sequence ID" value="ENSSCAP00000020486.1"/>
    <property type="gene ID" value="ENSSCAG00000014758.1"/>
</dbReference>
<dbReference type="InterPro" id="IPR051320">
    <property type="entry name" value="Viral_Replic_Matur_Polypro"/>
</dbReference>
<reference evidence="2" key="2">
    <citation type="submission" date="2025-09" db="UniProtKB">
        <authorList>
            <consortium name="Ensembl"/>
        </authorList>
    </citation>
    <scope>IDENTIFICATION</scope>
</reference>
<proteinExistence type="predicted"/>
<feature type="compositionally biased region" description="Low complexity" evidence="1">
    <location>
        <begin position="336"/>
        <end position="349"/>
    </location>
</feature>
<feature type="region of interest" description="Disordered" evidence="1">
    <location>
        <begin position="331"/>
        <end position="366"/>
    </location>
</feature>
<name>A0A8C9NP14_SERCA</name>
<dbReference type="AlphaFoldDB" id="A0A8C9NP14"/>
<evidence type="ECO:0000256" key="1">
    <source>
        <dbReference type="SAM" id="MobiDB-lite"/>
    </source>
</evidence>